<dbReference type="EMBL" id="SDHX01000002">
    <property type="protein sequence ID" value="RXK53874.1"/>
    <property type="molecule type" value="Genomic_DNA"/>
</dbReference>
<feature type="domain" description="DHHA1" evidence="2">
    <location>
        <begin position="238"/>
        <end position="324"/>
    </location>
</feature>
<dbReference type="InterPro" id="IPR003156">
    <property type="entry name" value="DHHA1_dom"/>
</dbReference>
<dbReference type="Pfam" id="PF02272">
    <property type="entry name" value="DHHA1"/>
    <property type="match status" value="1"/>
</dbReference>
<evidence type="ECO:0000313" key="3">
    <source>
        <dbReference type="EMBL" id="RXK53874.1"/>
    </source>
</evidence>
<evidence type="ECO:0000259" key="1">
    <source>
        <dbReference type="Pfam" id="PF01368"/>
    </source>
</evidence>
<dbReference type="OrthoDB" id="9803668at2"/>
<dbReference type="InterPro" id="IPR051319">
    <property type="entry name" value="Oligoribo/pAp-PDE_c-di-AMP_PDE"/>
</dbReference>
<reference evidence="3 4" key="1">
    <citation type="submission" date="2019-01" db="EMBL/GenBank/DDBJ databases">
        <title>Lacunisphaera sp. strain TWA-58.</title>
        <authorList>
            <person name="Chen W.-M."/>
        </authorList>
    </citation>
    <scope>NUCLEOTIDE SEQUENCE [LARGE SCALE GENOMIC DNA]</scope>
    <source>
        <strain evidence="3 4">TWA-58</strain>
    </source>
</reference>
<sequence length="331" mass="35938">MHYPRFAARFAVLVSELRGKQVTVIGHQRPDADCIGSQVAVCRVLRTNGVDAVCVNPDKVPRRIKFLVGDTPFFMRDEIAPQGRLAVFTDCADHGRAGDKVREMYPAPIACFDHHISNQGFARFDFVDTASSATAEVLTGLFLDADLEIDRVTAQALYTGIMTDTGQFRFASTSERVFRLCAELVARGADPALAGAELYERESFGKLKLLQHFLGSLKMECGGRVCIGVLPQGIFDSIGASVEDTEGLVDYARSIEGVEIGVLIEERTGTIKASLRGMQSVYRMDTIAAQFGGGGHANAAGLNWPGSLAEFYPRLIAALTQRLNEVDAALQ</sequence>
<dbReference type="SUPFAM" id="SSF64182">
    <property type="entry name" value="DHH phosphoesterases"/>
    <property type="match status" value="1"/>
</dbReference>
<evidence type="ECO:0000259" key="2">
    <source>
        <dbReference type="Pfam" id="PF02272"/>
    </source>
</evidence>
<comment type="caution">
    <text evidence="3">The sequence shown here is derived from an EMBL/GenBank/DDBJ whole genome shotgun (WGS) entry which is preliminary data.</text>
</comment>
<dbReference type="AlphaFoldDB" id="A0A4Q1C5X9"/>
<dbReference type="Proteomes" id="UP000290218">
    <property type="component" value="Unassembled WGS sequence"/>
</dbReference>
<dbReference type="PANTHER" id="PTHR47618:SF1">
    <property type="entry name" value="BIFUNCTIONAL OLIGORIBONUCLEASE AND PAP PHOSPHATASE NRNA"/>
    <property type="match status" value="1"/>
</dbReference>
<accession>A0A4Q1C5X9</accession>
<protein>
    <submittedName>
        <fullName evidence="3">Bifunctional oligoribonuclease/PAP phosphatase NrnA</fullName>
    </submittedName>
</protein>
<dbReference type="PANTHER" id="PTHR47618">
    <property type="entry name" value="BIFUNCTIONAL OLIGORIBONUCLEASE AND PAP PHOSPHATASE NRNA"/>
    <property type="match status" value="1"/>
</dbReference>
<name>A0A4Q1C5X9_9BACT</name>
<proteinExistence type="predicted"/>
<gene>
    <name evidence="3" type="ORF">ESB00_13995</name>
</gene>
<organism evidence="3 4">
    <name type="scientific">Oleiharenicola lentus</name>
    <dbReference type="NCBI Taxonomy" id="2508720"/>
    <lineage>
        <taxon>Bacteria</taxon>
        <taxon>Pseudomonadati</taxon>
        <taxon>Verrucomicrobiota</taxon>
        <taxon>Opitutia</taxon>
        <taxon>Opitutales</taxon>
        <taxon>Opitutaceae</taxon>
        <taxon>Oleiharenicola</taxon>
    </lineage>
</organism>
<dbReference type="GO" id="GO:0003676">
    <property type="term" value="F:nucleic acid binding"/>
    <property type="evidence" value="ECO:0007669"/>
    <property type="project" value="InterPro"/>
</dbReference>
<keyword evidence="4" id="KW-1185">Reference proteome</keyword>
<evidence type="ECO:0000313" key="4">
    <source>
        <dbReference type="Proteomes" id="UP000290218"/>
    </source>
</evidence>
<feature type="domain" description="DDH" evidence="1">
    <location>
        <begin position="21"/>
        <end position="161"/>
    </location>
</feature>
<dbReference type="InterPro" id="IPR001667">
    <property type="entry name" value="DDH_dom"/>
</dbReference>
<dbReference type="Gene3D" id="3.10.310.30">
    <property type="match status" value="1"/>
</dbReference>
<dbReference type="InterPro" id="IPR038763">
    <property type="entry name" value="DHH_sf"/>
</dbReference>
<dbReference type="Pfam" id="PF01368">
    <property type="entry name" value="DHH"/>
    <property type="match status" value="1"/>
</dbReference>
<dbReference type="Gene3D" id="3.90.1640.10">
    <property type="entry name" value="inorganic pyrophosphatase (n-terminal core)"/>
    <property type="match status" value="1"/>
</dbReference>